<dbReference type="PANTHER" id="PTHR43245">
    <property type="entry name" value="BIFUNCTIONAL POLYMYXIN RESISTANCE PROTEIN ARNA"/>
    <property type="match status" value="1"/>
</dbReference>
<evidence type="ECO:0000313" key="2">
    <source>
        <dbReference type="EMBL" id="GGX20716.1"/>
    </source>
</evidence>
<comment type="caution">
    <text evidence="2">The sequence shown here is derived from an EMBL/GenBank/DDBJ whole genome shotgun (WGS) entry which is preliminary data.</text>
</comment>
<dbReference type="InterPro" id="IPR036291">
    <property type="entry name" value="NAD(P)-bd_dom_sf"/>
</dbReference>
<dbReference type="SUPFAM" id="SSF51735">
    <property type="entry name" value="NAD(P)-binding Rossmann-fold domains"/>
    <property type="match status" value="1"/>
</dbReference>
<protein>
    <recommendedName>
        <fullName evidence="1">Thioester reductase (TE) domain-containing protein</fullName>
    </recommendedName>
</protein>
<dbReference type="Proteomes" id="UP000601108">
    <property type="component" value="Unassembled WGS sequence"/>
</dbReference>
<gene>
    <name evidence="2" type="ORF">GCM10007384_22600</name>
</gene>
<feature type="domain" description="Thioester reductase (TE)" evidence="1">
    <location>
        <begin position="6"/>
        <end position="261"/>
    </location>
</feature>
<dbReference type="InterPro" id="IPR050177">
    <property type="entry name" value="Lipid_A_modif_metabolic_enz"/>
</dbReference>
<sequence>MNTALITGVTGNIGSHVLYELLFDLYTKNEEATIYVLIRKQSKKSAKQRLLDEVFTEQLIPQKIASFYKTYVEKYVHVIEGEIHNFVIPKEAGNKITVYHLAASVNLSNTEKAKNEITNINYHNTQAFFEIIKTRIKKLVFVSTAFSRGEIEGKITDDYHSVTDFTFRNFYEAYKMKVEKLVLQIAKENDFSCTIVRPSVVSGRLLDFPKFVSSRYIVFYSIGEFFKKMKKLYPDLGKIRMALNMDGGLNIVPVDYVAKGILRAADTKEEQVNITLTKNVPTHHIITSILRKCDVEIELVDEEPKDKTTIEKLFYKTIGSQLVKYSTSKKHNFESKLIRKLLADIEEPNMLNSFSEVYNFAHDINFDNTNIIVEPNI</sequence>
<dbReference type="EMBL" id="BMWS01000014">
    <property type="protein sequence ID" value="GGX20716.1"/>
    <property type="molecule type" value="Genomic_DNA"/>
</dbReference>
<dbReference type="Pfam" id="PF07993">
    <property type="entry name" value="NAD_binding_4"/>
    <property type="match status" value="1"/>
</dbReference>
<evidence type="ECO:0000313" key="3">
    <source>
        <dbReference type="Proteomes" id="UP000601108"/>
    </source>
</evidence>
<evidence type="ECO:0000259" key="1">
    <source>
        <dbReference type="Pfam" id="PF07993"/>
    </source>
</evidence>
<organism evidence="2 3">
    <name type="scientific">Aquimarina muelleri</name>
    <dbReference type="NCBI Taxonomy" id="279356"/>
    <lineage>
        <taxon>Bacteria</taxon>
        <taxon>Pseudomonadati</taxon>
        <taxon>Bacteroidota</taxon>
        <taxon>Flavobacteriia</taxon>
        <taxon>Flavobacteriales</taxon>
        <taxon>Flavobacteriaceae</taxon>
        <taxon>Aquimarina</taxon>
    </lineage>
</organism>
<reference evidence="2 3" key="1">
    <citation type="journal article" date="2014" name="Int. J. Syst. Evol. Microbiol.">
        <title>Complete genome sequence of Corynebacterium casei LMG S-19264T (=DSM 44701T), isolated from a smear-ripened cheese.</title>
        <authorList>
            <consortium name="US DOE Joint Genome Institute (JGI-PGF)"/>
            <person name="Walter F."/>
            <person name="Albersmeier A."/>
            <person name="Kalinowski J."/>
            <person name="Ruckert C."/>
        </authorList>
    </citation>
    <scope>NUCLEOTIDE SEQUENCE [LARGE SCALE GENOMIC DNA]</scope>
    <source>
        <strain evidence="2 3">KCTC 12285</strain>
    </source>
</reference>
<dbReference type="AlphaFoldDB" id="A0A918JW64"/>
<proteinExistence type="predicted"/>
<dbReference type="Gene3D" id="3.40.50.720">
    <property type="entry name" value="NAD(P)-binding Rossmann-like Domain"/>
    <property type="match status" value="1"/>
</dbReference>
<dbReference type="RefSeq" id="WP_027412126.1">
    <property type="nucleotide sequence ID" value="NZ_BMWS01000014.1"/>
</dbReference>
<keyword evidence="3" id="KW-1185">Reference proteome</keyword>
<dbReference type="InterPro" id="IPR013120">
    <property type="entry name" value="FAR_NAD-bd"/>
</dbReference>
<name>A0A918JW64_9FLAO</name>
<accession>A0A918JW64</accession>